<keyword evidence="10 12" id="KW-1133">Transmembrane helix</keyword>
<keyword evidence="9 12" id="KW-0201">Cytochrome c-type biogenesis</keyword>
<evidence type="ECO:0000256" key="4">
    <source>
        <dbReference type="ARBA" id="ARBA00016461"/>
    </source>
</evidence>
<keyword evidence="6 12" id="KW-1003">Cell membrane</keyword>
<evidence type="ECO:0000256" key="3">
    <source>
        <dbReference type="ARBA" id="ARBA00008741"/>
    </source>
</evidence>
<dbReference type="AlphaFoldDB" id="A0A3N0V9B9"/>
<name>A0A3N0V9B9_9GAMM</name>
<feature type="transmembrane region" description="Helical" evidence="12">
    <location>
        <begin position="6"/>
        <end position="25"/>
    </location>
</feature>
<organism evidence="13 14">
    <name type="scientific">Stagnimonas aquatica</name>
    <dbReference type="NCBI Taxonomy" id="2689987"/>
    <lineage>
        <taxon>Bacteria</taxon>
        <taxon>Pseudomonadati</taxon>
        <taxon>Pseudomonadota</taxon>
        <taxon>Gammaproteobacteria</taxon>
        <taxon>Nevskiales</taxon>
        <taxon>Nevskiaceae</taxon>
        <taxon>Stagnimonas</taxon>
    </lineage>
</organism>
<keyword evidence="14" id="KW-1185">Reference proteome</keyword>
<evidence type="ECO:0000256" key="12">
    <source>
        <dbReference type="RuleBase" id="RU363101"/>
    </source>
</evidence>
<comment type="caution">
    <text evidence="13">The sequence shown here is derived from an EMBL/GenBank/DDBJ whole genome shotgun (WGS) entry which is preliminary data.</text>
</comment>
<dbReference type="GO" id="GO:0015886">
    <property type="term" value="P:heme transport"/>
    <property type="evidence" value="ECO:0007669"/>
    <property type="project" value="InterPro"/>
</dbReference>
<evidence type="ECO:0000313" key="14">
    <source>
        <dbReference type="Proteomes" id="UP000282106"/>
    </source>
</evidence>
<evidence type="ECO:0000256" key="9">
    <source>
        <dbReference type="ARBA" id="ARBA00022748"/>
    </source>
</evidence>
<evidence type="ECO:0000256" key="1">
    <source>
        <dbReference type="ARBA" id="ARBA00002442"/>
    </source>
</evidence>
<keyword evidence="8 12" id="KW-0812">Transmembrane</keyword>
<sequence length="52" mass="6167">MDPRYALFIWASYGLSALVVVWNLWSPRRVRNELRQRLSERAEDESERSGEA</sequence>
<protein>
    <recommendedName>
        <fullName evidence="4 12">Heme exporter protein D</fullName>
    </recommendedName>
</protein>
<dbReference type="GO" id="GO:0005886">
    <property type="term" value="C:plasma membrane"/>
    <property type="evidence" value="ECO:0007669"/>
    <property type="project" value="UniProtKB-SubCell"/>
</dbReference>
<evidence type="ECO:0000256" key="10">
    <source>
        <dbReference type="ARBA" id="ARBA00022989"/>
    </source>
</evidence>
<comment type="function">
    <text evidence="1 12">Required for the export of heme to the periplasm for the biogenesis of c-type cytochromes.</text>
</comment>
<dbReference type="GO" id="GO:0017004">
    <property type="term" value="P:cytochrome complex assembly"/>
    <property type="evidence" value="ECO:0007669"/>
    <property type="project" value="UniProtKB-KW"/>
</dbReference>
<accession>A0A3N0V9B9</accession>
<dbReference type="Pfam" id="PF04995">
    <property type="entry name" value="CcmD"/>
    <property type="match status" value="1"/>
</dbReference>
<evidence type="ECO:0000256" key="8">
    <source>
        <dbReference type="ARBA" id="ARBA00022692"/>
    </source>
</evidence>
<dbReference type="RefSeq" id="WP_123211687.1">
    <property type="nucleotide sequence ID" value="NZ_RJVO01000004.1"/>
</dbReference>
<reference evidence="13 14" key="1">
    <citation type="submission" date="2018-10" db="EMBL/GenBank/DDBJ databases">
        <authorList>
            <person name="Chen W.-M."/>
        </authorList>
    </citation>
    <scope>NUCLEOTIDE SEQUENCE [LARGE SCALE GENOMIC DNA]</scope>
    <source>
        <strain evidence="13 14">THS-13</strain>
    </source>
</reference>
<dbReference type="Proteomes" id="UP000282106">
    <property type="component" value="Unassembled WGS sequence"/>
</dbReference>
<evidence type="ECO:0000256" key="7">
    <source>
        <dbReference type="ARBA" id="ARBA00022519"/>
    </source>
</evidence>
<keyword evidence="7 12" id="KW-0997">Cell inner membrane</keyword>
<gene>
    <name evidence="13" type="primary">ccmD</name>
    <name evidence="13" type="ORF">ED208_09600</name>
</gene>
<dbReference type="NCBIfam" id="TIGR03141">
    <property type="entry name" value="cytochro_ccmD"/>
    <property type="match status" value="1"/>
</dbReference>
<keyword evidence="5 12" id="KW-0813">Transport</keyword>
<evidence type="ECO:0000256" key="2">
    <source>
        <dbReference type="ARBA" id="ARBA00004377"/>
    </source>
</evidence>
<dbReference type="InParanoid" id="A0A3N0V9B9"/>
<evidence type="ECO:0000256" key="6">
    <source>
        <dbReference type="ARBA" id="ARBA00022475"/>
    </source>
</evidence>
<evidence type="ECO:0000256" key="11">
    <source>
        <dbReference type="ARBA" id="ARBA00023136"/>
    </source>
</evidence>
<keyword evidence="11 12" id="KW-0472">Membrane</keyword>
<comment type="similarity">
    <text evidence="3 12">Belongs to the CcmD/CycX/HelD family.</text>
</comment>
<dbReference type="EMBL" id="RJVO01000004">
    <property type="protein sequence ID" value="ROH89390.1"/>
    <property type="molecule type" value="Genomic_DNA"/>
</dbReference>
<evidence type="ECO:0000256" key="5">
    <source>
        <dbReference type="ARBA" id="ARBA00022448"/>
    </source>
</evidence>
<evidence type="ECO:0000313" key="13">
    <source>
        <dbReference type="EMBL" id="ROH89390.1"/>
    </source>
</evidence>
<proteinExistence type="inferred from homology"/>
<dbReference type="InterPro" id="IPR007078">
    <property type="entry name" value="Haem_export_protD_CcmD"/>
</dbReference>
<comment type="subcellular location">
    <subcellularLocation>
        <location evidence="2 12">Cell inner membrane</location>
        <topology evidence="2 12">Single-pass membrane protein</topology>
    </subcellularLocation>
</comment>